<sequence length="118" mass="13194">MPNPTSGRRTGEADIAAMEAAKGAVNGAARWGAVSVVAGVIAYFTSPLFRGLTPQFKVYLWMCPTTIGSMVEADRRLRIYENMVRHERREQLEAAHEKQMLDEMAELEILENRAKKSP</sequence>
<keyword evidence="1" id="KW-0175">Coiled coil</keyword>
<dbReference type="InterPro" id="IPR038882">
    <property type="entry name" value="Rcf3"/>
</dbReference>
<evidence type="ECO:0000256" key="2">
    <source>
        <dbReference type="SAM" id="Phobius"/>
    </source>
</evidence>
<name>A0A3N4KZR5_9PEZI</name>
<protein>
    <submittedName>
        <fullName evidence="3">Uncharacterized protein</fullName>
    </submittedName>
</protein>
<proteinExistence type="predicted"/>
<accession>A0A3N4KZR5</accession>
<keyword evidence="2" id="KW-0812">Transmembrane</keyword>
<dbReference type="Proteomes" id="UP000277580">
    <property type="component" value="Unassembled WGS sequence"/>
</dbReference>
<gene>
    <name evidence="3" type="ORF">P167DRAFT_532519</name>
</gene>
<keyword evidence="4" id="KW-1185">Reference proteome</keyword>
<feature type="transmembrane region" description="Helical" evidence="2">
    <location>
        <begin position="28"/>
        <end position="49"/>
    </location>
</feature>
<dbReference type="AlphaFoldDB" id="A0A3N4KZR5"/>
<dbReference type="InParanoid" id="A0A3N4KZR5"/>
<dbReference type="PANTHER" id="PTHR39153:SF1">
    <property type="entry name" value="AGR244WP"/>
    <property type="match status" value="1"/>
</dbReference>
<dbReference type="PANTHER" id="PTHR39153">
    <property type="entry name" value="AGR244WP"/>
    <property type="match status" value="1"/>
</dbReference>
<keyword evidence="2" id="KW-0472">Membrane</keyword>
<organism evidence="3 4">
    <name type="scientific">Morchella conica CCBAS932</name>
    <dbReference type="NCBI Taxonomy" id="1392247"/>
    <lineage>
        <taxon>Eukaryota</taxon>
        <taxon>Fungi</taxon>
        <taxon>Dikarya</taxon>
        <taxon>Ascomycota</taxon>
        <taxon>Pezizomycotina</taxon>
        <taxon>Pezizomycetes</taxon>
        <taxon>Pezizales</taxon>
        <taxon>Morchellaceae</taxon>
        <taxon>Morchella</taxon>
    </lineage>
</organism>
<dbReference type="OrthoDB" id="3979469at2759"/>
<dbReference type="EMBL" id="ML119110">
    <property type="protein sequence ID" value="RPB16047.1"/>
    <property type="molecule type" value="Genomic_DNA"/>
</dbReference>
<evidence type="ECO:0000313" key="3">
    <source>
        <dbReference type="EMBL" id="RPB16047.1"/>
    </source>
</evidence>
<keyword evidence="2" id="KW-1133">Transmembrane helix</keyword>
<reference evidence="3 4" key="1">
    <citation type="journal article" date="2018" name="Nat. Ecol. Evol.">
        <title>Pezizomycetes genomes reveal the molecular basis of ectomycorrhizal truffle lifestyle.</title>
        <authorList>
            <person name="Murat C."/>
            <person name="Payen T."/>
            <person name="Noel B."/>
            <person name="Kuo A."/>
            <person name="Morin E."/>
            <person name="Chen J."/>
            <person name="Kohler A."/>
            <person name="Krizsan K."/>
            <person name="Balestrini R."/>
            <person name="Da Silva C."/>
            <person name="Montanini B."/>
            <person name="Hainaut M."/>
            <person name="Levati E."/>
            <person name="Barry K.W."/>
            <person name="Belfiori B."/>
            <person name="Cichocki N."/>
            <person name="Clum A."/>
            <person name="Dockter R.B."/>
            <person name="Fauchery L."/>
            <person name="Guy J."/>
            <person name="Iotti M."/>
            <person name="Le Tacon F."/>
            <person name="Lindquist E.A."/>
            <person name="Lipzen A."/>
            <person name="Malagnac F."/>
            <person name="Mello A."/>
            <person name="Molinier V."/>
            <person name="Miyauchi S."/>
            <person name="Poulain J."/>
            <person name="Riccioni C."/>
            <person name="Rubini A."/>
            <person name="Sitrit Y."/>
            <person name="Splivallo R."/>
            <person name="Traeger S."/>
            <person name="Wang M."/>
            <person name="Zifcakova L."/>
            <person name="Wipf D."/>
            <person name="Zambonelli A."/>
            <person name="Paolocci F."/>
            <person name="Nowrousian M."/>
            <person name="Ottonello S."/>
            <person name="Baldrian P."/>
            <person name="Spatafora J.W."/>
            <person name="Henrissat B."/>
            <person name="Nagy L.G."/>
            <person name="Aury J.M."/>
            <person name="Wincker P."/>
            <person name="Grigoriev I.V."/>
            <person name="Bonfante P."/>
            <person name="Martin F.M."/>
        </authorList>
    </citation>
    <scope>NUCLEOTIDE SEQUENCE [LARGE SCALE GENOMIC DNA]</scope>
    <source>
        <strain evidence="3 4">CCBAS932</strain>
    </source>
</reference>
<feature type="coiled-coil region" evidence="1">
    <location>
        <begin position="70"/>
        <end position="113"/>
    </location>
</feature>
<evidence type="ECO:0000256" key="1">
    <source>
        <dbReference type="SAM" id="Coils"/>
    </source>
</evidence>
<evidence type="ECO:0000313" key="4">
    <source>
        <dbReference type="Proteomes" id="UP000277580"/>
    </source>
</evidence>